<reference evidence="11 12" key="1">
    <citation type="journal article" date="2015" name="Plant Cell">
        <title>Oil accumulation by the oleaginous diatom Fistulifera solaris as revealed by the genome and transcriptome.</title>
        <authorList>
            <person name="Tanaka T."/>
            <person name="Maeda Y."/>
            <person name="Veluchamy A."/>
            <person name="Tanaka M."/>
            <person name="Abida H."/>
            <person name="Marechal E."/>
            <person name="Bowler C."/>
            <person name="Muto M."/>
            <person name="Sunaga Y."/>
            <person name="Tanaka M."/>
            <person name="Yoshino T."/>
            <person name="Taniguchi T."/>
            <person name="Fukuda Y."/>
            <person name="Nemoto M."/>
            <person name="Matsumoto M."/>
            <person name="Wong P.S."/>
            <person name="Aburatani S."/>
            <person name="Fujibuchi W."/>
        </authorList>
    </citation>
    <scope>NUCLEOTIDE SEQUENCE [LARGE SCALE GENOMIC DNA]</scope>
    <source>
        <strain evidence="11 12">JPCC DA0580</strain>
    </source>
</reference>
<keyword evidence="4" id="KW-0547">Nucleotide-binding</keyword>
<comment type="similarity">
    <text evidence="2">Belongs to the TRAFAC class OBG-HflX-like GTPase superfamily. OBG GTPase family.</text>
</comment>
<name>A0A1Z5JWU6_FISSO</name>
<evidence type="ECO:0000313" key="11">
    <source>
        <dbReference type="EMBL" id="GAX18513.1"/>
    </source>
</evidence>
<evidence type="ECO:0000256" key="4">
    <source>
        <dbReference type="ARBA" id="ARBA00022741"/>
    </source>
</evidence>
<dbReference type="InterPro" id="IPR031167">
    <property type="entry name" value="G_OBG"/>
</dbReference>
<dbReference type="GO" id="GO:0005739">
    <property type="term" value="C:mitochondrion"/>
    <property type="evidence" value="ECO:0007669"/>
    <property type="project" value="TreeGrafter"/>
</dbReference>
<dbReference type="Proteomes" id="UP000198406">
    <property type="component" value="Unassembled WGS sequence"/>
</dbReference>
<dbReference type="InterPro" id="IPR006169">
    <property type="entry name" value="GTP1_OBG_dom"/>
</dbReference>
<evidence type="ECO:0000259" key="10">
    <source>
        <dbReference type="PROSITE" id="PS51883"/>
    </source>
</evidence>
<evidence type="ECO:0000256" key="6">
    <source>
        <dbReference type="ARBA" id="ARBA00023134"/>
    </source>
</evidence>
<dbReference type="PROSITE" id="PS51881">
    <property type="entry name" value="OCT"/>
    <property type="match status" value="1"/>
</dbReference>
<dbReference type="PANTHER" id="PTHR11702">
    <property type="entry name" value="DEVELOPMENTALLY REGULATED GTP-BINDING PROTEIN-RELATED"/>
    <property type="match status" value="1"/>
</dbReference>
<feature type="domain" description="OCT" evidence="9">
    <location>
        <begin position="434"/>
        <end position="514"/>
    </location>
</feature>
<dbReference type="GO" id="GO:0003924">
    <property type="term" value="F:GTPase activity"/>
    <property type="evidence" value="ECO:0007669"/>
    <property type="project" value="InterPro"/>
</dbReference>
<dbReference type="Gene3D" id="3.30.300.350">
    <property type="entry name" value="GTP-binding protein OBG, C-terminal domain"/>
    <property type="match status" value="1"/>
</dbReference>
<dbReference type="SUPFAM" id="SSF82051">
    <property type="entry name" value="Obg GTP-binding protein N-terminal domain"/>
    <property type="match status" value="2"/>
</dbReference>
<dbReference type="Gene3D" id="2.70.210.12">
    <property type="entry name" value="GTP1/OBG domain"/>
    <property type="match status" value="1"/>
</dbReference>
<dbReference type="InterPro" id="IPR036346">
    <property type="entry name" value="GTP-bd_prot_GTP1/OBG_C_sf"/>
</dbReference>
<dbReference type="PANTHER" id="PTHR11702:SF44">
    <property type="entry name" value="GTP-BINDING PROTEIN OBGC, CHLOROPLASTIC"/>
    <property type="match status" value="1"/>
</dbReference>
<dbReference type="NCBIfam" id="NF008956">
    <property type="entry name" value="PRK12299.1"/>
    <property type="match status" value="1"/>
</dbReference>
<protein>
    <submittedName>
        <fullName evidence="11">GTPase</fullName>
    </submittedName>
</protein>
<dbReference type="NCBIfam" id="TIGR03595">
    <property type="entry name" value="Obg_CgtA_exten"/>
    <property type="match status" value="1"/>
</dbReference>
<dbReference type="InterPro" id="IPR036726">
    <property type="entry name" value="GTP1_OBG_dom_sf"/>
</dbReference>
<dbReference type="InParanoid" id="A0A1Z5JWU6"/>
<dbReference type="CDD" id="cd01898">
    <property type="entry name" value="Obg"/>
    <property type="match status" value="1"/>
</dbReference>
<accession>A0A1Z5JWU6</accession>
<evidence type="ECO:0000256" key="2">
    <source>
        <dbReference type="ARBA" id="ARBA00007699"/>
    </source>
</evidence>
<evidence type="ECO:0000259" key="8">
    <source>
        <dbReference type="PROSITE" id="PS51710"/>
    </source>
</evidence>
<dbReference type="InterPro" id="IPR015349">
    <property type="entry name" value="OCT_dom"/>
</dbReference>
<dbReference type="PROSITE" id="PS51883">
    <property type="entry name" value="OBG"/>
    <property type="match status" value="1"/>
</dbReference>
<feature type="region of interest" description="Disordered" evidence="7">
    <location>
        <begin position="75"/>
        <end position="98"/>
    </location>
</feature>
<dbReference type="InterPro" id="IPR014100">
    <property type="entry name" value="GTP-bd_Obg/CgtA"/>
</dbReference>
<dbReference type="NCBIfam" id="TIGR02729">
    <property type="entry name" value="Obg_CgtA"/>
    <property type="match status" value="1"/>
</dbReference>
<keyword evidence="6" id="KW-0342">GTP-binding</keyword>
<dbReference type="InterPro" id="IPR045086">
    <property type="entry name" value="OBG_GTPase"/>
</dbReference>
<organism evidence="11 12">
    <name type="scientific">Fistulifera solaris</name>
    <name type="common">Oleaginous diatom</name>
    <dbReference type="NCBI Taxonomy" id="1519565"/>
    <lineage>
        <taxon>Eukaryota</taxon>
        <taxon>Sar</taxon>
        <taxon>Stramenopiles</taxon>
        <taxon>Ochrophyta</taxon>
        <taxon>Bacillariophyta</taxon>
        <taxon>Bacillariophyceae</taxon>
        <taxon>Bacillariophycidae</taxon>
        <taxon>Naviculales</taxon>
        <taxon>Naviculaceae</taxon>
        <taxon>Fistulifera</taxon>
    </lineage>
</organism>
<dbReference type="SUPFAM" id="SSF52540">
    <property type="entry name" value="P-loop containing nucleoside triphosphate hydrolases"/>
    <property type="match status" value="1"/>
</dbReference>
<dbReference type="SUPFAM" id="SSF102741">
    <property type="entry name" value="Obg GTP-binding protein C-terminal domain"/>
    <property type="match status" value="1"/>
</dbReference>
<gene>
    <name evidence="11" type="ORF">FisN_10Hh289</name>
</gene>
<dbReference type="GO" id="GO:0042254">
    <property type="term" value="P:ribosome biogenesis"/>
    <property type="evidence" value="ECO:0007669"/>
    <property type="project" value="UniProtKB-UniRule"/>
</dbReference>
<evidence type="ECO:0000256" key="7">
    <source>
        <dbReference type="SAM" id="MobiDB-lite"/>
    </source>
</evidence>
<comment type="caution">
    <text evidence="11">The sequence shown here is derived from an EMBL/GenBank/DDBJ whole genome shotgun (WGS) entry which is preliminary data.</text>
</comment>
<dbReference type="EMBL" id="BDSP01000131">
    <property type="protein sequence ID" value="GAX18513.1"/>
    <property type="molecule type" value="Genomic_DNA"/>
</dbReference>
<proteinExistence type="inferred from homology"/>
<dbReference type="OrthoDB" id="347018at2759"/>
<dbReference type="InterPro" id="IPR006073">
    <property type="entry name" value="GTP-bd"/>
</dbReference>
<feature type="compositionally biased region" description="Gly residues" evidence="7">
    <location>
        <begin position="88"/>
        <end position="98"/>
    </location>
</feature>
<evidence type="ECO:0000256" key="1">
    <source>
        <dbReference type="ARBA" id="ARBA00001946"/>
    </source>
</evidence>
<evidence type="ECO:0000256" key="3">
    <source>
        <dbReference type="ARBA" id="ARBA00022723"/>
    </source>
</evidence>
<dbReference type="Gene3D" id="3.40.50.300">
    <property type="entry name" value="P-loop containing nucleotide triphosphate hydrolases"/>
    <property type="match status" value="1"/>
</dbReference>
<dbReference type="GO" id="GO:0000287">
    <property type="term" value="F:magnesium ion binding"/>
    <property type="evidence" value="ECO:0007669"/>
    <property type="project" value="InterPro"/>
</dbReference>
<comment type="cofactor">
    <cofactor evidence="1">
        <name>Mg(2+)</name>
        <dbReference type="ChEBI" id="CHEBI:18420"/>
    </cofactor>
</comment>
<feature type="domain" description="OBG-type G" evidence="8">
    <location>
        <begin position="245"/>
        <end position="415"/>
    </location>
</feature>
<evidence type="ECO:0000313" key="12">
    <source>
        <dbReference type="Proteomes" id="UP000198406"/>
    </source>
</evidence>
<keyword evidence="12" id="KW-1185">Reference proteome</keyword>
<dbReference type="Pfam" id="PF01926">
    <property type="entry name" value="MMR_HSR1"/>
    <property type="match status" value="1"/>
</dbReference>
<keyword evidence="5" id="KW-0460">Magnesium</keyword>
<dbReference type="Pfam" id="PF01018">
    <property type="entry name" value="GTP1_OBG"/>
    <property type="match status" value="2"/>
</dbReference>
<dbReference type="AlphaFoldDB" id="A0A1Z5JWU6"/>
<sequence>MLSILLIVPDAQSFVITTKRITRTLAASLFDADKVDQQKKYSDTFRRKNGKSNNDDPEWKFFDTARLHVSGGDGGNGSVAFRREKGAPLGGPSGGRGGSGGSVYLECDESLNTLMMLRQKIHVRASNVRTSMDFPPRGTESYSILVSYSTFGSQGKNGIGKNKDGQCADDTIVRVPPGTVVRELTTQKLAGELRTHGERLLVAKGGRGGRGNAAFMTQRRTAPKLAERGEPGASRWLSIELRLVADVGFLGMPNAGKSTLLAAASAARPKIANYPFTTIVPNLGVCDVGDGAGLVLCDIPGLIEGASEGAGMGGAFLRHVQRCKVLLHVVDGTSEDPVHDFITINNELKQYDDFLAQKPQVVILNKVDVPEVKEKEEELLQSLREAAGHSRVLPVSAATTENVSQLMSRLSKFVAAQPKPDLPPLPEVDLSKAGLEYDSDDYEIISDPAYPGQWRISGQHIEQIAKMTHWEYPEAVERFGRQLEALGISSELSRRGAEDGDLIMIDKYDFEFSPNLTNPYIPPELIEAEEMFASKSRVAVKTDEEDDTLWRPFQEGGFLDVDTEELVGFGDLDDWMLLEDEELGDEYIPEEGDEVWSSSE</sequence>
<dbReference type="Pfam" id="PF09269">
    <property type="entry name" value="DUF1967"/>
    <property type="match status" value="1"/>
</dbReference>
<dbReference type="PRINTS" id="PR00326">
    <property type="entry name" value="GTP1OBG"/>
</dbReference>
<keyword evidence="3" id="KW-0479">Metal-binding</keyword>
<dbReference type="PROSITE" id="PS00905">
    <property type="entry name" value="GTP1_OBG"/>
    <property type="match status" value="1"/>
</dbReference>
<evidence type="ECO:0000256" key="5">
    <source>
        <dbReference type="ARBA" id="ARBA00022842"/>
    </source>
</evidence>
<dbReference type="FunCoup" id="A0A1Z5JWU6">
    <property type="interactions" value="113"/>
</dbReference>
<dbReference type="PROSITE" id="PS51710">
    <property type="entry name" value="G_OBG"/>
    <property type="match status" value="1"/>
</dbReference>
<dbReference type="HAMAP" id="MF_01454">
    <property type="entry name" value="GTPase_Obg"/>
    <property type="match status" value="1"/>
</dbReference>
<evidence type="ECO:0000259" key="9">
    <source>
        <dbReference type="PROSITE" id="PS51881"/>
    </source>
</evidence>
<dbReference type="InterPro" id="IPR006074">
    <property type="entry name" value="GTP1-OBG_CS"/>
</dbReference>
<dbReference type="InterPro" id="IPR027417">
    <property type="entry name" value="P-loop_NTPase"/>
</dbReference>
<dbReference type="GO" id="GO:0005525">
    <property type="term" value="F:GTP binding"/>
    <property type="evidence" value="ECO:0007669"/>
    <property type="project" value="UniProtKB-KW"/>
</dbReference>
<feature type="domain" description="Obg" evidence="10">
    <location>
        <begin position="59"/>
        <end position="244"/>
    </location>
</feature>